<name>A0A1J1ILS1_9DIPT</name>
<evidence type="ECO:0000313" key="1">
    <source>
        <dbReference type="EMBL" id="CRL01189.1"/>
    </source>
</evidence>
<proteinExistence type="predicted"/>
<accession>A0A1J1ILS1</accession>
<dbReference type="EMBL" id="CVRI01000055">
    <property type="protein sequence ID" value="CRL01189.1"/>
    <property type="molecule type" value="Genomic_DNA"/>
</dbReference>
<sequence>MTLACNEIIAMISENNLKMKRILITIQEAINSSLPNQTEHFLSDIVLSHCSFDSSQEKSY</sequence>
<keyword evidence="2" id="KW-1185">Reference proteome</keyword>
<dbReference type="AlphaFoldDB" id="A0A1J1ILS1"/>
<protein>
    <submittedName>
        <fullName evidence="1">CLUMA_CG014660, isoform A</fullName>
    </submittedName>
</protein>
<evidence type="ECO:0000313" key="2">
    <source>
        <dbReference type="Proteomes" id="UP000183832"/>
    </source>
</evidence>
<organism evidence="1 2">
    <name type="scientific">Clunio marinus</name>
    <dbReference type="NCBI Taxonomy" id="568069"/>
    <lineage>
        <taxon>Eukaryota</taxon>
        <taxon>Metazoa</taxon>
        <taxon>Ecdysozoa</taxon>
        <taxon>Arthropoda</taxon>
        <taxon>Hexapoda</taxon>
        <taxon>Insecta</taxon>
        <taxon>Pterygota</taxon>
        <taxon>Neoptera</taxon>
        <taxon>Endopterygota</taxon>
        <taxon>Diptera</taxon>
        <taxon>Nematocera</taxon>
        <taxon>Chironomoidea</taxon>
        <taxon>Chironomidae</taxon>
        <taxon>Clunio</taxon>
    </lineage>
</organism>
<reference evidence="1 2" key="1">
    <citation type="submission" date="2015-04" db="EMBL/GenBank/DDBJ databases">
        <authorList>
            <person name="Syromyatnikov M.Y."/>
            <person name="Popov V.N."/>
        </authorList>
    </citation>
    <scope>NUCLEOTIDE SEQUENCE [LARGE SCALE GENOMIC DNA]</scope>
</reference>
<gene>
    <name evidence="1" type="ORF">CLUMA_CG014660</name>
</gene>
<dbReference type="Proteomes" id="UP000183832">
    <property type="component" value="Unassembled WGS sequence"/>
</dbReference>